<dbReference type="AlphaFoldDB" id="A0A0R1MJX9"/>
<organism evidence="9 10">
    <name type="scientific">Liquorilactobacillus oeni DSM 19972</name>
    <dbReference type="NCBI Taxonomy" id="1423777"/>
    <lineage>
        <taxon>Bacteria</taxon>
        <taxon>Bacillati</taxon>
        <taxon>Bacillota</taxon>
        <taxon>Bacilli</taxon>
        <taxon>Lactobacillales</taxon>
        <taxon>Lactobacillaceae</taxon>
        <taxon>Liquorilactobacillus</taxon>
    </lineage>
</organism>
<evidence type="ECO:0000256" key="5">
    <source>
        <dbReference type="PIRNR" id="PIRNR038471"/>
    </source>
</evidence>
<dbReference type="InterPro" id="IPR042177">
    <property type="entry name" value="Cell/Rod_1"/>
</dbReference>
<proteinExistence type="inferred from homology"/>
<name>A0A0R1MJX9_9LACO</name>
<evidence type="ECO:0000256" key="6">
    <source>
        <dbReference type="SAM" id="Coils"/>
    </source>
</evidence>
<dbReference type="Gene3D" id="2.40.10.340">
    <property type="entry name" value="Rod shape-determining protein MreC, domain 1"/>
    <property type="match status" value="1"/>
</dbReference>
<keyword evidence="7" id="KW-0472">Membrane</keyword>
<evidence type="ECO:0000313" key="10">
    <source>
        <dbReference type="Proteomes" id="UP000051686"/>
    </source>
</evidence>
<keyword evidence="10" id="KW-1185">Reference proteome</keyword>
<dbReference type="PANTHER" id="PTHR34138:SF1">
    <property type="entry name" value="CELL SHAPE-DETERMINING PROTEIN MREC"/>
    <property type="match status" value="1"/>
</dbReference>
<comment type="function">
    <text evidence="5">Involved in formation and maintenance of cell shape.</text>
</comment>
<dbReference type="Gene3D" id="2.40.10.350">
    <property type="entry name" value="Rod shape-determining protein MreC, domain 2"/>
    <property type="match status" value="1"/>
</dbReference>
<evidence type="ECO:0000256" key="4">
    <source>
        <dbReference type="ARBA" id="ARBA00032089"/>
    </source>
</evidence>
<dbReference type="GO" id="GO:0005886">
    <property type="term" value="C:plasma membrane"/>
    <property type="evidence" value="ECO:0007669"/>
    <property type="project" value="TreeGrafter"/>
</dbReference>
<evidence type="ECO:0000256" key="7">
    <source>
        <dbReference type="SAM" id="Phobius"/>
    </source>
</evidence>
<dbReference type="STRING" id="1423777.FD46_GL001320"/>
<dbReference type="PIRSF" id="PIRSF038471">
    <property type="entry name" value="MreC"/>
    <property type="match status" value="1"/>
</dbReference>
<gene>
    <name evidence="9" type="ORF">FD46_GL001320</name>
</gene>
<comment type="caution">
    <text evidence="9">The sequence shown here is derived from an EMBL/GenBank/DDBJ whole genome shotgun (WGS) entry which is preliminary data.</text>
</comment>
<keyword evidence="7" id="KW-0812">Transmembrane</keyword>
<protein>
    <recommendedName>
        <fullName evidence="2 5">Cell shape-determining protein MreC</fullName>
    </recommendedName>
    <alternativeName>
        <fullName evidence="4 5">Cell shape protein MreC</fullName>
    </alternativeName>
</protein>
<dbReference type="InterPro" id="IPR007221">
    <property type="entry name" value="MreC"/>
</dbReference>
<comment type="similarity">
    <text evidence="1 5">Belongs to the MreC family.</text>
</comment>
<dbReference type="Pfam" id="PF04085">
    <property type="entry name" value="MreC"/>
    <property type="match status" value="1"/>
</dbReference>
<dbReference type="NCBIfam" id="TIGR00219">
    <property type="entry name" value="mreC"/>
    <property type="match status" value="1"/>
</dbReference>
<dbReference type="EMBL" id="AZEH01000039">
    <property type="protein sequence ID" value="KRL04200.1"/>
    <property type="molecule type" value="Genomic_DNA"/>
</dbReference>
<dbReference type="Proteomes" id="UP000051686">
    <property type="component" value="Unassembled WGS sequence"/>
</dbReference>
<evidence type="ECO:0000259" key="8">
    <source>
        <dbReference type="Pfam" id="PF04085"/>
    </source>
</evidence>
<feature type="transmembrane region" description="Helical" evidence="7">
    <location>
        <begin position="14"/>
        <end position="34"/>
    </location>
</feature>
<sequence>MEEIMQRFFFNKRLIIVLVTLIIGFLLIAFSITVRNNKATPPLVQQFGNDAVGIVDRVVGYPVTGIEKAGATVSDLLSTYSENQKLKSQVDSLAAEKASEETLQRENSQLKKQLKLNKSLTNFQKISAYAISRAPSSWQNQVTISKGSLSGIKKNAAVLSQEGLVGRVTEVNKASSKVELISSTNDTANRFATQILAESGEINGLITSYDKDSNRLIMGQITSQKKIKKGDKVITSGMGGNSPKGIYVGSVSKVEKDDYGLASKIEIKPAADLTDLTVVTVANRTD</sequence>
<feature type="coiled-coil region" evidence="6">
    <location>
        <begin position="83"/>
        <end position="113"/>
    </location>
</feature>
<evidence type="ECO:0000256" key="2">
    <source>
        <dbReference type="ARBA" id="ARBA00013855"/>
    </source>
</evidence>
<dbReference type="InterPro" id="IPR042175">
    <property type="entry name" value="Cell/Rod_MreC_2"/>
</dbReference>
<evidence type="ECO:0000313" key="9">
    <source>
        <dbReference type="EMBL" id="KRL04200.1"/>
    </source>
</evidence>
<evidence type="ECO:0000256" key="1">
    <source>
        <dbReference type="ARBA" id="ARBA00009369"/>
    </source>
</evidence>
<dbReference type="InterPro" id="IPR055342">
    <property type="entry name" value="MreC_beta-barrel_core"/>
</dbReference>
<dbReference type="GO" id="GO:0008360">
    <property type="term" value="P:regulation of cell shape"/>
    <property type="evidence" value="ECO:0007669"/>
    <property type="project" value="UniProtKB-KW"/>
</dbReference>
<reference evidence="9 10" key="1">
    <citation type="journal article" date="2015" name="Genome Announc.">
        <title>Expanding the biotechnology potential of lactobacilli through comparative genomics of 213 strains and associated genera.</title>
        <authorList>
            <person name="Sun Z."/>
            <person name="Harris H.M."/>
            <person name="McCann A."/>
            <person name="Guo C."/>
            <person name="Argimon S."/>
            <person name="Zhang W."/>
            <person name="Yang X."/>
            <person name="Jeffery I.B."/>
            <person name="Cooney J.C."/>
            <person name="Kagawa T.F."/>
            <person name="Liu W."/>
            <person name="Song Y."/>
            <person name="Salvetti E."/>
            <person name="Wrobel A."/>
            <person name="Rasinkangas P."/>
            <person name="Parkhill J."/>
            <person name="Rea M.C."/>
            <person name="O'Sullivan O."/>
            <person name="Ritari J."/>
            <person name="Douillard F.P."/>
            <person name="Paul Ross R."/>
            <person name="Yang R."/>
            <person name="Briner A.E."/>
            <person name="Felis G.E."/>
            <person name="de Vos W.M."/>
            <person name="Barrangou R."/>
            <person name="Klaenhammer T.R."/>
            <person name="Caufield P.W."/>
            <person name="Cui Y."/>
            <person name="Zhang H."/>
            <person name="O'Toole P.W."/>
        </authorList>
    </citation>
    <scope>NUCLEOTIDE SEQUENCE [LARGE SCALE GENOMIC DNA]</scope>
    <source>
        <strain evidence="9 10">DSM 19972</strain>
    </source>
</reference>
<dbReference type="PANTHER" id="PTHR34138">
    <property type="entry name" value="CELL SHAPE-DETERMINING PROTEIN MREC"/>
    <property type="match status" value="1"/>
</dbReference>
<keyword evidence="3 5" id="KW-0133">Cell shape</keyword>
<accession>A0A0R1MJX9</accession>
<dbReference type="PATRIC" id="fig|1423777.3.peg.1364"/>
<evidence type="ECO:0000256" key="3">
    <source>
        <dbReference type="ARBA" id="ARBA00022960"/>
    </source>
</evidence>
<feature type="domain" description="Rod shape-determining protein MreC beta-barrel core" evidence="8">
    <location>
        <begin position="131"/>
        <end position="282"/>
    </location>
</feature>
<keyword evidence="7" id="KW-1133">Transmembrane helix</keyword>
<keyword evidence="6" id="KW-0175">Coiled coil</keyword>